<keyword evidence="2" id="KW-1185">Reference proteome</keyword>
<comment type="caution">
    <text evidence="1">The sequence shown here is derived from an EMBL/GenBank/DDBJ whole genome shotgun (WGS) entry which is preliminary data.</text>
</comment>
<name>A0A369K707_HYPMA</name>
<proteinExistence type="predicted"/>
<dbReference type="Proteomes" id="UP000076154">
    <property type="component" value="Unassembled WGS sequence"/>
</dbReference>
<sequence>IMYLPPPSQPNFGKSNLGTIQSESAIFCNASCPEPLSCLRSQCTRWSRYTRFLVRHGTSTKHEKPYATQCGHPTTALRLPPTQDASGVASLREPKEFRKSMVWCTCVCIHMHCHIPGQTRIS</sequence>
<accession>A0A369K707</accession>
<evidence type="ECO:0000313" key="2">
    <source>
        <dbReference type="Proteomes" id="UP000076154"/>
    </source>
</evidence>
<organism evidence="1 2">
    <name type="scientific">Hypsizygus marmoreus</name>
    <name type="common">White beech mushroom</name>
    <name type="synonym">Agaricus marmoreus</name>
    <dbReference type="NCBI Taxonomy" id="39966"/>
    <lineage>
        <taxon>Eukaryota</taxon>
        <taxon>Fungi</taxon>
        <taxon>Dikarya</taxon>
        <taxon>Basidiomycota</taxon>
        <taxon>Agaricomycotina</taxon>
        <taxon>Agaricomycetes</taxon>
        <taxon>Agaricomycetidae</taxon>
        <taxon>Agaricales</taxon>
        <taxon>Tricholomatineae</taxon>
        <taxon>Lyophyllaceae</taxon>
        <taxon>Hypsizygus</taxon>
    </lineage>
</organism>
<dbReference type="InParanoid" id="A0A369K707"/>
<protein>
    <submittedName>
        <fullName evidence="1">Uncharacterized protein</fullName>
    </submittedName>
</protein>
<dbReference type="AlphaFoldDB" id="A0A369K707"/>
<reference evidence="1" key="1">
    <citation type="submission" date="2018-04" db="EMBL/GenBank/DDBJ databases">
        <title>Whole genome sequencing of Hypsizygus marmoreus.</title>
        <authorList>
            <person name="Choi I.-G."/>
            <person name="Min B."/>
            <person name="Kim J.-G."/>
            <person name="Kim S."/>
            <person name="Oh Y.-L."/>
            <person name="Kong W.-S."/>
            <person name="Park H."/>
            <person name="Jeong J."/>
            <person name="Song E.-S."/>
        </authorList>
    </citation>
    <scope>NUCLEOTIDE SEQUENCE [LARGE SCALE GENOMIC DNA]</scope>
    <source>
        <strain evidence="1">51987-8</strain>
    </source>
</reference>
<gene>
    <name evidence="1" type="ORF">Hypma_005539</name>
</gene>
<dbReference type="EMBL" id="LUEZ02000025">
    <property type="protein sequence ID" value="RDB26666.1"/>
    <property type="molecule type" value="Genomic_DNA"/>
</dbReference>
<feature type="non-terminal residue" evidence="1">
    <location>
        <position position="1"/>
    </location>
</feature>
<evidence type="ECO:0000313" key="1">
    <source>
        <dbReference type="EMBL" id="RDB26666.1"/>
    </source>
</evidence>